<accession>A0ABV0T6I5</accession>
<protein>
    <submittedName>
        <fullName evidence="1">Uncharacterized protein</fullName>
    </submittedName>
</protein>
<proteinExistence type="predicted"/>
<gene>
    <name evidence="1" type="ORF">ILYODFUR_009227</name>
</gene>
<keyword evidence="2" id="KW-1185">Reference proteome</keyword>
<organism evidence="1 2">
    <name type="scientific">Ilyodon furcidens</name>
    <name type="common">goldbreast splitfin</name>
    <dbReference type="NCBI Taxonomy" id="33524"/>
    <lineage>
        <taxon>Eukaryota</taxon>
        <taxon>Metazoa</taxon>
        <taxon>Chordata</taxon>
        <taxon>Craniata</taxon>
        <taxon>Vertebrata</taxon>
        <taxon>Euteleostomi</taxon>
        <taxon>Actinopterygii</taxon>
        <taxon>Neopterygii</taxon>
        <taxon>Teleostei</taxon>
        <taxon>Neoteleostei</taxon>
        <taxon>Acanthomorphata</taxon>
        <taxon>Ovalentaria</taxon>
        <taxon>Atherinomorphae</taxon>
        <taxon>Cyprinodontiformes</taxon>
        <taxon>Goodeidae</taxon>
        <taxon>Ilyodon</taxon>
    </lineage>
</organism>
<comment type="caution">
    <text evidence="1">The sequence shown here is derived from an EMBL/GenBank/DDBJ whole genome shotgun (WGS) entry which is preliminary data.</text>
</comment>
<reference evidence="1 2" key="1">
    <citation type="submission" date="2021-06" db="EMBL/GenBank/DDBJ databases">
        <authorList>
            <person name="Palmer J.M."/>
        </authorList>
    </citation>
    <scope>NUCLEOTIDE SEQUENCE [LARGE SCALE GENOMIC DNA]</scope>
    <source>
        <strain evidence="2">if_2019</strain>
        <tissue evidence="1">Muscle</tissue>
    </source>
</reference>
<dbReference type="Proteomes" id="UP001482620">
    <property type="component" value="Unassembled WGS sequence"/>
</dbReference>
<evidence type="ECO:0000313" key="1">
    <source>
        <dbReference type="EMBL" id="MEQ2228467.1"/>
    </source>
</evidence>
<evidence type="ECO:0000313" key="2">
    <source>
        <dbReference type="Proteomes" id="UP001482620"/>
    </source>
</evidence>
<sequence>MELQMDRWMDWGFFCSNAGPAPVCHGEEKAKLSVYVPTLTCGLEIWIITKRTSLGDKQLKVASSVGGEFLSFVLCIKNCMDGWMPNLLKKSHYLLTKMKLFQR</sequence>
<name>A0ABV0T6I5_9TELE</name>
<dbReference type="EMBL" id="JAHRIQ010023808">
    <property type="protein sequence ID" value="MEQ2228467.1"/>
    <property type="molecule type" value="Genomic_DNA"/>
</dbReference>